<sequence length="113" mass="12897">MAHEHPEYDPADRVAEDAELAEFFDLLGRPHTTAILRRFACDSGPWRYSELQETLDISPTTLSNRLAALTEAGIIERESYDEIPPRVEYSTTAKGEALRPPFEELLVWIDSYD</sequence>
<dbReference type="SUPFAM" id="SSF46785">
    <property type="entry name" value="Winged helix' DNA-binding domain"/>
    <property type="match status" value="1"/>
</dbReference>
<dbReference type="InterPro" id="IPR002577">
    <property type="entry name" value="HTH_HxlR"/>
</dbReference>
<dbReference type="Gene3D" id="1.10.10.10">
    <property type="entry name" value="Winged helix-like DNA-binding domain superfamily/Winged helix DNA-binding domain"/>
    <property type="match status" value="1"/>
</dbReference>
<dbReference type="InterPro" id="IPR011991">
    <property type="entry name" value="ArsR-like_HTH"/>
</dbReference>
<dbReference type="AlphaFoldDB" id="A0A0K1IRZ4"/>
<dbReference type="PANTHER" id="PTHR33204">
    <property type="entry name" value="TRANSCRIPTIONAL REGULATOR, MARR FAMILY"/>
    <property type="match status" value="1"/>
</dbReference>
<dbReference type="EMBL" id="CP011947">
    <property type="protein sequence ID" value="AKU07216.1"/>
    <property type="molecule type" value="Genomic_DNA"/>
</dbReference>
<keyword evidence="2" id="KW-0238">DNA-binding</keyword>
<dbReference type="PANTHER" id="PTHR33204:SF18">
    <property type="entry name" value="TRANSCRIPTIONAL REGULATORY PROTEIN"/>
    <property type="match status" value="1"/>
</dbReference>
<dbReference type="PROSITE" id="PS51118">
    <property type="entry name" value="HTH_HXLR"/>
    <property type="match status" value="1"/>
</dbReference>
<dbReference type="RefSeq" id="WP_050458897.1">
    <property type="nucleotide sequence ID" value="NZ_CP011947.1"/>
</dbReference>
<evidence type="ECO:0000259" key="4">
    <source>
        <dbReference type="PROSITE" id="PS51118"/>
    </source>
</evidence>
<feature type="domain" description="HTH hxlR-type" evidence="4">
    <location>
        <begin position="18"/>
        <end position="113"/>
    </location>
</feature>
<evidence type="ECO:0000256" key="3">
    <source>
        <dbReference type="ARBA" id="ARBA00023163"/>
    </source>
</evidence>
<dbReference type="GeneID" id="25245386"/>
<evidence type="ECO:0000256" key="1">
    <source>
        <dbReference type="ARBA" id="ARBA00023015"/>
    </source>
</evidence>
<dbReference type="CDD" id="cd00090">
    <property type="entry name" value="HTH_ARSR"/>
    <property type="match status" value="1"/>
</dbReference>
<protein>
    <submittedName>
        <fullName evidence="5">HxlR family transcriptional regulator</fullName>
    </submittedName>
</protein>
<keyword evidence="3" id="KW-0804">Transcription</keyword>
<evidence type="ECO:0000313" key="5">
    <source>
        <dbReference type="EMBL" id="AKU07216.1"/>
    </source>
</evidence>
<dbReference type="GO" id="GO:0003677">
    <property type="term" value="F:DNA binding"/>
    <property type="evidence" value="ECO:0007669"/>
    <property type="project" value="UniProtKB-KW"/>
</dbReference>
<evidence type="ECO:0000256" key="2">
    <source>
        <dbReference type="ARBA" id="ARBA00023125"/>
    </source>
</evidence>
<dbReference type="Proteomes" id="UP000066124">
    <property type="component" value="Chromosome"/>
</dbReference>
<dbReference type="PATRIC" id="fig|35746.4.peg.1161"/>
<evidence type="ECO:0000313" key="6">
    <source>
        <dbReference type="Proteomes" id="UP000066124"/>
    </source>
</evidence>
<dbReference type="Pfam" id="PF01638">
    <property type="entry name" value="HxlR"/>
    <property type="match status" value="1"/>
</dbReference>
<dbReference type="InterPro" id="IPR036390">
    <property type="entry name" value="WH_DNA-bd_sf"/>
</dbReference>
<name>A0A0K1IRZ4_HALGI</name>
<proteinExistence type="predicted"/>
<keyword evidence="1" id="KW-0805">Transcription regulation</keyword>
<organism evidence="5 6">
    <name type="scientific">Haloferax gibbonsii</name>
    <dbReference type="NCBI Taxonomy" id="35746"/>
    <lineage>
        <taxon>Archaea</taxon>
        <taxon>Methanobacteriati</taxon>
        <taxon>Methanobacteriota</taxon>
        <taxon>Stenosarchaea group</taxon>
        <taxon>Halobacteria</taxon>
        <taxon>Halobacteriales</taxon>
        <taxon>Haloferacaceae</taxon>
        <taxon>Haloferax</taxon>
    </lineage>
</organism>
<accession>A0A0K1IRZ4</accession>
<reference evidence="6" key="1">
    <citation type="journal article" date="2015" name="J. Biotechnol.">
        <title>Complete genome sequence of Haloferax gibbonsii strain ARA6, a potential producer of polyhydroxyalkanoates and halocins isolated from Araruama, Rio de Janeiro, Brasil.</title>
        <authorList>
            <person name="Pinto L.H."/>
            <person name="D'Alincourt Carvalho-Assef A.P."/>
            <person name="Vieira R.P."/>
            <person name="Clementino M.M."/>
            <person name="Albano R.M."/>
        </authorList>
    </citation>
    <scope>NUCLEOTIDE SEQUENCE [LARGE SCALE GENOMIC DNA]</scope>
    <source>
        <strain evidence="6">ARA6</strain>
    </source>
</reference>
<gene>
    <name evidence="5" type="ORF">ABY42_05460</name>
</gene>
<dbReference type="KEGG" id="hgi:ABY42_05460"/>
<dbReference type="InterPro" id="IPR036388">
    <property type="entry name" value="WH-like_DNA-bd_sf"/>
</dbReference>